<organism evidence="1 2">
    <name type="scientific">Corynebacterium phocae</name>
    <dbReference type="NCBI Taxonomy" id="161895"/>
    <lineage>
        <taxon>Bacteria</taxon>
        <taxon>Bacillati</taxon>
        <taxon>Actinomycetota</taxon>
        <taxon>Actinomycetes</taxon>
        <taxon>Mycobacteriales</taxon>
        <taxon>Corynebacteriaceae</taxon>
        <taxon>Corynebacterium</taxon>
    </lineage>
</organism>
<dbReference type="KEGG" id="cpho:CPHO_03650"/>
<dbReference type="EMBL" id="CP009249">
    <property type="protein sequence ID" value="APT92132.1"/>
    <property type="molecule type" value="Genomic_DNA"/>
</dbReference>
<evidence type="ECO:0000313" key="1">
    <source>
        <dbReference type="EMBL" id="APT92132.1"/>
    </source>
</evidence>
<protein>
    <submittedName>
        <fullName evidence="1">Uncharacterized protein</fullName>
    </submittedName>
</protein>
<evidence type="ECO:0000313" key="2">
    <source>
        <dbReference type="Proteomes" id="UP000185491"/>
    </source>
</evidence>
<accession>A0A1L7D278</accession>
<proteinExistence type="predicted"/>
<reference evidence="1 2" key="1">
    <citation type="submission" date="2014-08" db="EMBL/GenBank/DDBJ databases">
        <title>Complete genome sequence of Corynebacterium phocae M408/89/1(T)(=DSM 44612(T)), isolated from the common seal (Phoca vitulina).</title>
        <authorList>
            <person name="Ruckert C."/>
            <person name="Albersmeier A."/>
            <person name="Winkler A."/>
            <person name="Kalinowski J."/>
        </authorList>
    </citation>
    <scope>NUCLEOTIDE SEQUENCE [LARGE SCALE GENOMIC DNA]</scope>
    <source>
        <strain evidence="1 2">M408/89/1</strain>
    </source>
</reference>
<dbReference type="AlphaFoldDB" id="A0A1L7D278"/>
<name>A0A1L7D278_9CORY</name>
<dbReference type="RefSeq" id="WP_075733305.1">
    <property type="nucleotide sequence ID" value="NZ_CP009249.1"/>
</dbReference>
<keyword evidence="2" id="KW-1185">Reference proteome</keyword>
<gene>
    <name evidence="1" type="ORF">CPHO_03650</name>
</gene>
<dbReference type="STRING" id="161895.CPHO_03650"/>
<sequence length="806" mass="88741">MIVILYSPNDFSETLELASELEGIGIDVETRLLPEIGRSAVNESEVLLNSEAVVTRIIEAAPDAIIVCSPDRVRDTALVALSESKVRTLGVFRSPNSLTGSNGYRALFFDDILYNSTVVPKRLELSKKIHYFPGWAGARLSPTDVTAILQSPSTGIALLSNTGTPESRAKYYKIDELGGGVAIHGETGTDYRRLGGGTLSNQLDLIAISARYRASIFFDDGDLSIDPDGNGFSRFPKEVIQSLSVGLPIVVISERDEISAAGSAGITVVRTLAQAKLEVESWSQEKLLGERRAAFDKYAELFCPELRASQLARILGLQESKGEPYKLQCQNLSINSESLSETSGLLAWNRWFLRDSILNVPAYQGKQLRILAVVGGEYGISSRERSLLRTLDHLGHEVRVLEKEQADLLLARDPRKVCKFVLDLGKVQSLGVELDYYDILLTIGLDVAIEAPIKAKLADADVRTIHFDDGHSLWGVHLGRLAGSFDVVCTASRVTVEIAQELGFGNVLFIPYFINTDLKEELTKLISEKHPIVKVRRSLEREYELAPGLGVDGGTVPDDNIHHFLHLKTREPELILERLNSEMLLLSHEGFRENPQYDEVMPIAALSTDLLVFPRTETPERLLPYSVMGLNAREIGELSSKFDFLKSSPYYRKSMRVWKSWGDSILTSGIPHMASLLGYVFREKKAKPFGGLATNTRFVLNDHVVRDATNTDQVLVGVHLDVAHLTGSLSDWKCVVSVGGKIIYEDGLMSKESFAFLAHPRTTVVVEAVYKGASLKQTRNLAVKVTATISDSDVEVQGLSAGMILG</sequence>
<dbReference type="Proteomes" id="UP000185491">
    <property type="component" value="Chromosome"/>
</dbReference>